<protein>
    <submittedName>
        <fullName evidence="1">Uncharacterized protein</fullName>
    </submittedName>
</protein>
<reference evidence="1" key="2">
    <citation type="journal article" date="2015" name="Fish Shellfish Immunol.">
        <title>Early steps in the European eel (Anguilla anguilla)-Vibrio vulnificus interaction in the gills: Role of the RtxA13 toxin.</title>
        <authorList>
            <person name="Callol A."/>
            <person name="Pajuelo D."/>
            <person name="Ebbesson L."/>
            <person name="Teles M."/>
            <person name="MacKenzie S."/>
            <person name="Amaro C."/>
        </authorList>
    </citation>
    <scope>NUCLEOTIDE SEQUENCE</scope>
</reference>
<reference evidence="1" key="1">
    <citation type="submission" date="2014-11" db="EMBL/GenBank/DDBJ databases">
        <authorList>
            <person name="Amaro Gonzalez C."/>
        </authorList>
    </citation>
    <scope>NUCLEOTIDE SEQUENCE</scope>
</reference>
<accession>A0A0E9VHK9</accession>
<organism evidence="1">
    <name type="scientific">Anguilla anguilla</name>
    <name type="common">European freshwater eel</name>
    <name type="synonym">Muraena anguilla</name>
    <dbReference type="NCBI Taxonomy" id="7936"/>
    <lineage>
        <taxon>Eukaryota</taxon>
        <taxon>Metazoa</taxon>
        <taxon>Chordata</taxon>
        <taxon>Craniata</taxon>
        <taxon>Vertebrata</taxon>
        <taxon>Euteleostomi</taxon>
        <taxon>Actinopterygii</taxon>
        <taxon>Neopterygii</taxon>
        <taxon>Teleostei</taxon>
        <taxon>Anguilliformes</taxon>
        <taxon>Anguillidae</taxon>
        <taxon>Anguilla</taxon>
    </lineage>
</organism>
<proteinExistence type="predicted"/>
<sequence>MDCSSGIRRGWSFFCCGT</sequence>
<dbReference type="AlphaFoldDB" id="A0A0E9VHK9"/>
<dbReference type="EMBL" id="GBXM01031020">
    <property type="protein sequence ID" value="JAH77557.1"/>
    <property type="molecule type" value="Transcribed_RNA"/>
</dbReference>
<name>A0A0E9VHK9_ANGAN</name>
<evidence type="ECO:0000313" key="1">
    <source>
        <dbReference type="EMBL" id="JAH77557.1"/>
    </source>
</evidence>